<dbReference type="EMBL" id="OX596112">
    <property type="protein sequence ID" value="CAN0404045.1"/>
    <property type="molecule type" value="Genomic_DNA"/>
</dbReference>
<sequence>MSWGSRLTAVPPADPGQVGTGMKDLFPQLLDVSPAYDQLPLSSRNAAAEENGCIAIVTQRATCRRRGEGDSRDGLGIMSGSSNCGWVPLRDSGPGAQLCTGLPAGPHASMQVCALTTTWVTSGRFCMEQICNRASRSRAGSGQGRESGAGSGDDL</sequence>
<organism evidence="1 2">
    <name type="scientific">Rangifer tarandus platyrhynchus</name>
    <name type="common">Svalbard reindeer</name>
    <dbReference type="NCBI Taxonomy" id="3082113"/>
    <lineage>
        <taxon>Eukaryota</taxon>
        <taxon>Metazoa</taxon>
        <taxon>Chordata</taxon>
        <taxon>Craniata</taxon>
        <taxon>Vertebrata</taxon>
        <taxon>Euteleostomi</taxon>
        <taxon>Mammalia</taxon>
        <taxon>Eutheria</taxon>
        <taxon>Laurasiatheria</taxon>
        <taxon>Artiodactyla</taxon>
        <taxon>Ruminantia</taxon>
        <taxon>Pecora</taxon>
        <taxon>Cervidae</taxon>
        <taxon>Odocoileinae</taxon>
        <taxon>Rangifer</taxon>
    </lineage>
</organism>
<gene>
    <name evidence="1" type="ORF">MRATA1EN22A_LOCUS17802</name>
</gene>
<reference evidence="1" key="1">
    <citation type="submission" date="2023-05" db="EMBL/GenBank/DDBJ databases">
        <authorList>
            <consortium name="ELIXIR-Norway"/>
        </authorList>
    </citation>
    <scope>NUCLEOTIDE SEQUENCE</scope>
</reference>
<protein>
    <submittedName>
        <fullName evidence="1">Uncharacterized protein</fullName>
    </submittedName>
</protein>
<dbReference type="Proteomes" id="UP001162501">
    <property type="component" value="Chromosome 28"/>
</dbReference>
<reference evidence="1" key="2">
    <citation type="submission" date="2025-03" db="EMBL/GenBank/DDBJ databases">
        <authorList>
            <consortium name="ELIXIR-Norway"/>
            <consortium name="Elixir Norway"/>
        </authorList>
    </citation>
    <scope>NUCLEOTIDE SEQUENCE</scope>
</reference>
<evidence type="ECO:0000313" key="1">
    <source>
        <dbReference type="EMBL" id="CAN0404045.1"/>
    </source>
</evidence>
<name>A0AC59ZF73_RANTA</name>
<accession>A0AC59ZF73</accession>
<evidence type="ECO:0000313" key="2">
    <source>
        <dbReference type="Proteomes" id="UP001162501"/>
    </source>
</evidence>
<proteinExistence type="predicted"/>